<evidence type="ECO:0000259" key="7">
    <source>
        <dbReference type="PROSITE" id="PS50003"/>
    </source>
</evidence>
<evidence type="ECO:0000256" key="1">
    <source>
        <dbReference type="ARBA" id="ARBA00022723"/>
    </source>
</evidence>
<feature type="region of interest" description="Disordered" evidence="6">
    <location>
        <begin position="649"/>
        <end position="766"/>
    </location>
</feature>
<dbReference type="SUPFAM" id="SSF103657">
    <property type="entry name" value="BAR/IMD domain-like"/>
    <property type="match status" value="1"/>
</dbReference>
<dbReference type="InterPro" id="IPR001164">
    <property type="entry name" value="ArfGAP_dom"/>
</dbReference>
<accession>A0AAV7Z3U4</accession>
<dbReference type="Gene3D" id="1.20.1270.60">
    <property type="entry name" value="Arfaptin homology (AH) domain/BAR domain"/>
    <property type="match status" value="1"/>
</dbReference>
<dbReference type="InterPro" id="IPR037278">
    <property type="entry name" value="ARFGAP/RecO"/>
</dbReference>
<evidence type="ECO:0000256" key="4">
    <source>
        <dbReference type="PROSITE-ProRule" id="PRU00023"/>
    </source>
</evidence>
<feature type="repeat" description="ANK" evidence="4">
    <location>
        <begin position="569"/>
        <end position="601"/>
    </location>
</feature>
<feature type="repeat" description="ANK" evidence="4">
    <location>
        <begin position="535"/>
        <end position="568"/>
    </location>
</feature>
<dbReference type="SMART" id="SM00105">
    <property type="entry name" value="ArfGap"/>
    <property type="match status" value="1"/>
</dbReference>
<dbReference type="PANTHER" id="PTHR23180:SF160">
    <property type="entry name" value="ADP-RIBOSYLATION FACTOR GTPASE-ACTIVATING PROTEIN EFFECTOR PROTEIN 1"/>
    <property type="match status" value="1"/>
</dbReference>
<dbReference type="EMBL" id="JANTQA010000036">
    <property type="protein sequence ID" value="KAJ3436767.1"/>
    <property type="molecule type" value="Genomic_DNA"/>
</dbReference>
<dbReference type="SMART" id="SM00248">
    <property type="entry name" value="ANK"/>
    <property type="match status" value="3"/>
</dbReference>
<dbReference type="InterPro" id="IPR038508">
    <property type="entry name" value="ArfGAP_dom_sf"/>
</dbReference>
<dbReference type="InterPro" id="IPR002110">
    <property type="entry name" value="Ankyrin_rpt"/>
</dbReference>
<dbReference type="GO" id="GO:0008270">
    <property type="term" value="F:zinc ion binding"/>
    <property type="evidence" value="ECO:0007669"/>
    <property type="project" value="UniProtKB-KW"/>
</dbReference>
<dbReference type="Gene3D" id="2.30.29.30">
    <property type="entry name" value="Pleckstrin-homology domain (PH domain)/Phosphotyrosine-binding domain (PTB)"/>
    <property type="match status" value="1"/>
</dbReference>
<dbReference type="InterPro" id="IPR004148">
    <property type="entry name" value="BAR_dom"/>
</dbReference>
<feature type="domain" description="PH" evidence="7">
    <location>
        <begin position="263"/>
        <end position="359"/>
    </location>
</feature>
<proteinExistence type="predicted"/>
<gene>
    <name evidence="9" type="ORF">M0812_18834</name>
</gene>
<feature type="compositionally biased region" description="Low complexity" evidence="6">
    <location>
        <begin position="686"/>
        <end position="717"/>
    </location>
</feature>
<dbReference type="PRINTS" id="PR00405">
    <property type="entry name" value="REVINTRACTNG"/>
</dbReference>
<dbReference type="InterPro" id="IPR045258">
    <property type="entry name" value="ACAP1/2/3-like"/>
</dbReference>
<dbReference type="PROSITE" id="PS50115">
    <property type="entry name" value="ARFGAP"/>
    <property type="match status" value="1"/>
</dbReference>
<feature type="compositionally biased region" description="Pro residues" evidence="6">
    <location>
        <begin position="756"/>
        <end position="766"/>
    </location>
</feature>
<dbReference type="Pfam" id="PF16746">
    <property type="entry name" value="BAR_3"/>
    <property type="match status" value="1"/>
</dbReference>
<feature type="compositionally biased region" description="Basic residues" evidence="6">
    <location>
        <begin position="664"/>
        <end position="680"/>
    </location>
</feature>
<protein>
    <submittedName>
        <fullName evidence="9">Centaurin/arf</fullName>
    </submittedName>
</protein>
<dbReference type="PROSITE" id="PS50088">
    <property type="entry name" value="ANK_REPEAT"/>
    <property type="match status" value="2"/>
</dbReference>
<keyword evidence="2 5" id="KW-0863">Zinc-finger</keyword>
<dbReference type="Pfam" id="PF00169">
    <property type="entry name" value="PH"/>
    <property type="match status" value="1"/>
</dbReference>
<dbReference type="InterPro" id="IPR001849">
    <property type="entry name" value="PH_domain"/>
</dbReference>
<evidence type="ECO:0000259" key="8">
    <source>
        <dbReference type="PROSITE" id="PS50115"/>
    </source>
</evidence>
<dbReference type="SUPFAM" id="SSF48403">
    <property type="entry name" value="Ankyrin repeat"/>
    <property type="match status" value="1"/>
</dbReference>
<sequence length="766" mass="88080">MEISLEELHEDTPFFHSKLQAEMKKIKLLQKNLKNIIKCAANYKKAVDHLSDVGYKFVDLVHTLTPLIFEDRHNPEEQQLGIAFSSLGVAFKSVTDGQKKSIQQFYNLIITPLEKFLRFEIKKASKIYSNYDRAKSNRTSAVNRYLVSQKKNSEKLQELVLKSDIEYYEQASRLVSSLDLVIEKKKYDLFNGIFGAMISQSDFYHHAFQSTKSIETSMGKCNNILHNILEKYSKIEKEEYYRVQNIKDFVTELHQKKKTNKEKLEHSGWLLVKTTGMSKSLKTRFYKISNNKLYYIDQKTLNIMEPMDLLFCTVKNHSLTGKRNCFEVVSSNTEKSVILNAPYHESMETWIKVLNNNIEKMIKLQTTKTKSENSTISGKELIDRIYKIPGNNVCADCKSPNPEWISINLGITICIHCSGAHRAISSDYSKTRSLILDDFDETLLPLFEFLGNNKVNTILERLLDPEDKPDSNSWNQEKRSFVMKKYVVRSFATPLSTKENFSELLYESLEKNDFENIFLSLLAGADPNWKNPSNDCISCLHLAAQLNVEPYLYVLLIRFGADINQLDNNFFTPIHYAVHNDNANAVQLLLKLKAKVDLGSSIQQEKNYLSPLELAIQLNYQDCIKLLQQNTNTNTYVSSKNTNNIVKNIKNNTSGINRPLPKIQSKKLKKQPILRSRNKPKLSQGNLIPNKTNNNLNVNDNRSNNIDNNNNNNNNSKIHSKSMDSTIKRRPPPNIPILKNNEKNKNSKKMDSVDDLPPPLPPRTKK</sequence>
<reference evidence="9" key="1">
    <citation type="submission" date="2022-08" db="EMBL/GenBank/DDBJ databases">
        <title>Novel sulphate-reducing endosymbionts in the free-living metamonad Anaeramoeba.</title>
        <authorList>
            <person name="Jerlstrom-Hultqvist J."/>
            <person name="Cepicka I."/>
            <person name="Gallot-Lavallee L."/>
            <person name="Salas-Leiva D."/>
            <person name="Curtis B.A."/>
            <person name="Zahonova K."/>
            <person name="Pipaliya S."/>
            <person name="Dacks J."/>
            <person name="Roger A.J."/>
        </authorList>
    </citation>
    <scope>NUCLEOTIDE SEQUENCE</scope>
    <source>
        <strain evidence="9">Busselton2</strain>
    </source>
</reference>
<dbReference type="Gene3D" id="1.25.40.20">
    <property type="entry name" value="Ankyrin repeat-containing domain"/>
    <property type="match status" value="1"/>
</dbReference>
<evidence type="ECO:0000256" key="2">
    <source>
        <dbReference type="ARBA" id="ARBA00022771"/>
    </source>
</evidence>
<feature type="domain" description="Arf-GAP" evidence="8">
    <location>
        <begin position="379"/>
        <end position="499"/>
    </location>
</feature>
<keyword evidence="1" id="KW-0479">Metal-binding</keyword>
<dbReference type="GO" id="GO:0005096">
    <property type="term" value="F:GTPase activator activity"/>
    <property type="evidence" value="ECO:0007669"/>
    <property type="project" value="InterPro"/>
</dbReference>
<dbReference type="Pfam" id="PF01412">
    <property type="entry name" value="ArfGap"/>
    <property type="match status" value="1"/>
</dbReference>
<dbReference type="PANTHER" id="PTHR23180">
    <property type="entry name" value="CENTAURIN/ARF"/>
    <property type="match status" value="1"/>
</dbReference>
<name>A0AAV7Z3U4_9EUKA</name>
<keyword evidence="3" id="KW-0862">Zinc</keyword>
<evidence type="ECO:0000256" key="6">
    <source>
        <dbReference type="SAM" id="MobiDB-lite"/>
    </source>
</evidence>
<evidence type="ECO:0000256" key="5">
    <source>
        <dbReference type="PROSITE-ProRule" id="PRU00288"/>
    </source>
</evidence>
<dbReference type="GO" id="GO:0005737">
    <property type="term" value="C:cytoplasm"/>
    <property type="evidence" value="ECO:0007669"/>
    <property type="project" value="InterPro"/>
</dbReference>
<evidence type="ECO:0000313" key="10">
    <source>
        <dbReference type="Proteomes" id="UP001146793"/>
    </source>
</evidence>
<dbReference type="PROSITE" id="PS50003">
    <property type="entry name" value="PH_DOMAIN"/>
    <property type="match status" value="1"/>
</dbReference>
<feature type="compositionally biased region" description="Basic and acidic residues" evidence="6">
    <location>
        <begin position="740"/>
        <end position="752"/>
    </location>
</feature>
<dbReference type="Gene3D" id="1.10.220.150">
    <property type="entry name" value="Arf GTPase activating protein"/>
    <property type="match status" value="1"/>
</dbReference>
<dbReference type="PROSITE" id="PS50297">
    <property type="entry name" value="ANK_REP_REGION"/>
    <property type="match status" value="1"/>
</dbReference>
<dbReference type="Pfam" id="PF12796">
    <property type="entry name" value="Ank_2"/>
    <property type="match status" value="1"/>
</dbReference>
<dbReference type="AlphaFoldDB" id="A0AAV7Z3U4"/>
<dbReference type="InterPro" id="IPR011993">
    <property type="entry name" value="PH-like_dom_sf"/>
</dbReference>
<dbReference type="Proteomes" id="UP001146793">
    <property type="component" value="Unassembled WGS sequence"/>
</dbReference>
<dbReference type="SUPFAM" id="SSF57863">
    <property type="entry name" value="ArfGap/RecO-like zinc finger"/>
    <property type="match status" value="1"/>
</dbReference>
<evidence type="ECO:0000313" key="9">
    <source>
        <dbReference type="EMBL" id="KAJ3436767.1"/>
    </source>
</evidence>
<keyword evidence="4" id="KW-0040">ANK repeat</keyword>
<dbReference type="InterPro" id="IPR027267">
    <property type="entry name" value="AH/BAR_dom_sf"/>
</dbReference>
<dbReference type="SMART" id="SM00233">
    <property type="entry name" value="PH"/>
    <property type="match status" value="1"/>
</dbReference>
<evidence type="ECO:0000256" key="3">
    <source>
        <dbReference type="ARBA" id="ARBA00022833"/>
    </source>
</evidence>
<comment type="caution">
    <text evidence="9">The sequence shown here is derived from an EMBL/GenBank/DDBJ whole genome shotgun (WGS) entry which is preliminary data.</text>
</comment>
<dbReference type="SUPFAM" id="SSF50729">
    <property type="entry name" value="PH domain-like"/>
    <property type="match status" value="1"/>
</dbReference>
<dbReference type="InterPro" id="IPR036770">
    <property type="entry name" value="Ankyrin_rpt-contain_sf"/>
</dbReference>
<organism evidence="9 10">
    <name type="scientific">Anaeramoeba flamelloides</name>
    <dbReference type="NCBI Taxonomy" id="1746091"/>
    <lineage>
        <taxon>Eukaryota</taxon>
        <taxon>Metamonada</taxon>
        <taxon>Anaeramoebidae</taxon>
        <taxon>Anaeramoeba</taxon>
    </lineage>
</organism>